<comment type="caution">
    <text evidence="6">The sequence shown here is derived from an EMBL/GenBank/DDBJ whole genome shotgun (WGS) entry which is preliminary data.</text>
</comment>
<evidence type="ECO:0000256" key="1">
    <source>
        <dbReference type="ARBA" id="ARBA00022741"/>
    </source>
</evidence>
<dbReference type="PANTHER" id="PTHR42855">
    <property type="entry name" value="ABC TRANSPORTER ATP-BINDING SUBUNIT"/>
    <property type="match status" value="1"/>
</dbReference>
<sequence length="641" mass="70278">MSILSGMNVSKSFGAFDVFSGLSFSVARGDKIALVGPNGCGKTTLLRIIAGEDESDAGGQVHVARGVTRGYLAQSAEESDPRTVWQLAQSAFAELSALHTRLAQIERALAQADGTGAQSERLLETYGLLQQAFELKGGYAVESKIKRVLLGLGFVEADWHQPIAALSGGQRVRAHLARLLLQAPDVLLLDEPTNHLDQQGVEWLEGYLQEWAGTLIVVSHDRYFLDEVCDRVWEMGKRADGQAYLEFYRGGYTEYVQQRAERRERALAEYEAQRAFIERQEEYIRRTIAGQNTAQAKGRLRRLNRLERLEKPAHQRALALRLQSSGRSGDRVLETRALTVGYRTSSCALFTAPDLLLMRGERAALIGPNGAGKTSFLKTITGELTPLAGAVQLGAGVRIGYFAQSGEGLNPDHTVLQELMSARPDLKLSEARDILGRFLFSGDDHYKPIAALSGGERGRVALAKLALQGANLLLLDEPTNHLDIPSQEALTEALQHFDGTLLFVSHDRYLITALATQLWILERSADGKVRMSVFNGPYDEWREARDAQASTPPPKEKTNGVGHAPRAATPPAMSKNAQQQRQAKLASIEQRIQALEARLDALAGAMQQAGSDFARAQALGEAYRQAERELAEAWAEFEALA</sequence>
<dbReference type="Proteomes" id="UP000230790">
    <property type="component" value="Unassembled WGS sequence"/>
</dbReference>
<dbReference type="PROSITE" id="PS50893">
    <property type="entry name" value="ABC_TRANSPORTER_2"/>
    <property type="match status" value="2"/>
</dbReference>
<evidence type="ECO:0000256" key="3">
    <source>
        <dbReference type="SAM" id="Coils"/>
    </source>
</evidence>
<evidence type="ECO:0000313" key="7">
    <source>
        <dbReference type="Proteomes" id="UP000230790"/>
    </source>
</evidence>
<organism evidence="6 7">
    <name type="scientific">Candidatus Thermofonsia Clade 3 bacterium</name>
    <dbReference type="NCBI Taxonomy" id="2364212"/>
    <lineage>
        <taxon>Bacteria</taxon>
        <taxon>Bacillati</taxon>
        <taxon>Chloroflexota</taxon>
        <taxon>Candidatus Thermofontia</taxon>
        <taxon>Candidatus Thermofonsia Clade 3</taxon>
    </lineage>
</organism>
<dbReference type="InterPro" id="IPR003593">
    <property type="entry name" value="AAA+_ATPase"/>
</dbReference>
<evidence type="ECO:0000256" key="4">
    <source>
        <dbReference type="SAM" id="MobiDB-lite"/>
    </source>
</evidence>
<dbReference type="Pfam" id="PF00005">
    <property type="entry name" value="ABC_tran"/>
    <property type="match status" value="2"/>
</dbReference>
<keyword evidence="3" id="KW-0175">Coiled coil</keyword>
<dbReference type="EMBL" id="PGTN01000044">
    <property type="protein sequence ID" value="PJF47553.1"/>
    <property type="molecule type" value="Genomic_DNA"/>
</dbReference>
<accession>A0A2M8QCL7</accession>
<evidence type="ECO:0000313" key="6">
    <source>
        <dbReference type="EMBL" id="PJF47553.1"/>
    </source>
</evidence>
<feature type="coiled-coil region" evidence="3">
    <location>
        <begin position="578"/>
        <end position="612"/>
    </location>
</feature>
<evidence type="ECO:0000259" key="5">
    <source>
        <dbReference type="PROSITE" id="PS50893"/>
    </source>
</evidence>
<dbReference type="InterPro" id="IPR037118">
    <property type="entry name" value="Val-tRNA_synth_C_sf"/>
</dbReference>
<keyword evidence="2 6" id="KW-0067">ATP-binding</keyword>
<dbReference type="SMART" id="SM00382">
    <property type="entry name" value="AAA"/>
    <property type="match status" value="2"/>
</dbReference>
<dbReference type="AlphaFoldDB" id="A0A2M8QCL7"/>
<feature type="domain" description="ABC transporter" evidence="5">
    <location>
        <begin position="335"/>
        <end position="546"/>
    </location>
</feature>
<dbReference type="Gene3D" id="1.10.287.380">
    <property type="entry name" value="Valyl-tRNA synthetase, C-terminal domain"/>
    <property type="match status" value="1"/>
</dbReference>
<dbReference type="GO" id="GO:0005524">
    <property type="term" value="F:ATP binding"/>
    <property type="evidence" value="ECO:0007669"/>
    <property type="project" value="UniProtKB-KW"/>
</dbReference>
<dbReference type="FunFam" id="3.40.50.300:FF:000011">
    <property type="entry name" value="Putative ABC transporter ATP-binding component"/>
    <property type="match status" value="1"/>
</dbReference>
<proteinExistence type="predicted"/>
<dbReference type="InterPro" id="IPR003439">
    <property type="entry name" value="ABC_transporter-like_ATP-bd"/>
</dbReference>
<dbReference type="InterPro" id="IPR027417">
    <property type="entry name" value="P-loop_NTPase"/>
</dbReference>
<dbReference type="InterPro" id="IPR032781">
    <property type="entry name" value="ABC_tran_Xtn"/>
</dbReference>
<dbReference type="GO" id="GO:0016887">
    <property type="term" value="F:ATP hydrolysis activity"/>
    <property type="evidence" value="ECO:0007669"/>
    <property type="project" value="InterPro"/>
</dbReference>
<dbReference type="Gene3D" id="3.40.50.300">
    <property type="entry name" value="P-loop containing nucleotide triphosphate hydrolases"/>
    <property type="match status" value="2"/>
</dbReference>
<protein>
    <submittedName>
        <fullName evidence="6">ABC transporter ATP-binding protein</fullName>
    </submittedName>
</protein>
<keyword evidence="1" id="KW-0547">Nucleotide-binding</keyword>
<feature type="region of interest" description="Disordered" evidence="4">
    <location>
        <begin position="544"/>
        <end position="578"/>
    </location>
</feature>
<dbReference type="NCBIfam" id="NF000355">
    <property type="entry name" value="ribo_prot_ABC_F"/>
    <property type="match status" value="1"/>
</dbReference>
<dbReference type="InterPro" id="IPR051309">
    <property type="entry name" value="ABCF_ATPase"/>
</dbReference>
<dbReference type="SUPFAM" id="SSF52540">
    <property type="entry name" value="P-loop containing nucleoside triphosphate hydrolases"/>
    <property type="match status" value="2"/>
</dbReference>
<dbReference type="PANTHER" id="PTHR42855:SF2">
    <property type="entry name" value="DRUG RESISTANCE ABC TRANSPORTER,ATP-BINDING PROTEIN"/>
    <property type="match status" value="1"/>
</dbReference>
<dbReference type="Pfam" id="PF12848">
    <property type="entry name" value="ABC_tran_Xtn"/>
    <property type="match status" value="1"/>
</dbReference>
<feature type="domain" description="ABC transporter" evidence="5">
    <location>
        <begin position="4"/>
        <end position="275"/>
    </location>
</feature>
<reference evidence="6 7" key="1">
    <citation type="submission" date="2017-11" db="EMBL/GenBank/DDBJ databases">
        <title>Evolution of Phototrophy in the Chloroflexi Phylum Driven by Horizontal Gene Transfer.</title>
        <authorList>
            <person name="Ward L.M."/>
            <person name="Hemp J."/>
            <person name="Shih P.M."/>
            <person name="Mcglynn S.E."/>
            <person name="Fischer W."/>
        </authorList>
    </citation>
    <scope>NUCLEOTIDE SEQUENCE [LARGE SCALE GENOMIC DNA]</scope>
    <source>
        <strain evidence="6">JP3_7</strain>
    </source>
</reference>
<gene>
    <name evidence="6" type="ORF">CUN48_08115</name>
</gene>
<evidence type="ECO:0000256" key="2">
    <source>
        <dbReference type="ARBA" id="ARBA00022840"/>
    </source>
</evidence>
<name>A0A2M8QCL7_9CHLR</name>
<dbReference type="CDD" id="cd03221">
    <property type="entry name" value="ABCF_EF-3"/>
    <property type="match status" value="2"/>
</dbReference>